<dbReference type="EMBL" id="JAPUFD010000024">
    <property type="protein sequence ID" value="MDI1493217.1"/>
    <property type="molecule type" value="Genomic_DNA"/>
</dbReference>
<feature type="chain" id="PRO_5041226121" evidence="2">
    <location>
        <begin position="20"/>
        <end position="360"/>
    </location>
</feature>
<reference evidence="3" key="1">
    <citation type="journal article" date="2023" name="Genome Biol. Evol.">
        <title>First Whole Genome Sequence and Flow Cytometry Genome Size Data for the Lichen-Forming Fungus Ramalina farinacea (Ascomycota).</title>
        <authorList>
            <person name="Llewellyn T."/>
            <person name="Mian S."/>
            <person name="Hill R."/>
            <person name="Leitch I.J."/>
            <person name="Gaya E."/>
        </authorList>
    </citation>
    <scope>NUCLEOTIDE SEQUENCE</scope>
    <source>
        <strain evidence="3">LIQ254RAFAR</strain>
    </source>
</reference>
<gene>
    <name evidence="3" type="ORF">OHK93_005005</name>
</gene>
<organism evidence="3 4">
    <name type="scientific">Ramalina farinacea</name>
    <dbReference type="NCBI Taxonomy" id="258253"/>
    <lineage>
        <taxon>Eukaryota</taxon>
        <taxon>Fungi</taxon>
        <taxon>Dikarya</taxon>
        <taxon>Ascomycota</taxon>
        <taxon>Pezizomycotina</taxon>
        <taxon>Lecanoromycetes</taxon>
        <taxon>OSLEUM clade</taxon>
        <taxon>Lecanoromycetidae</taxon>
        <taxon>Lecanorales</taxon>
        <taxon>Lecanorineae</taxon>
        <taxon>Ramalinaceae</taxon>
        <taxon>Ramalina</taxon>
    </lineage>
</organism>
<protein>
    <submittedName>
        <fullName evidence="3">Uncharacterized protein</fullName>
    </submittedName>
</protein>
<proteinExistence type="predicted"/>
<sequence length="360" mass="36915">MYSKTAAVLLCAGALVVSAKPKDSTCSHDGCEQGEPLLHVSLRVPKLKQTAVLAHSPSPAQQDCSAFLACTVTPPTVTTTSGLWNRDLHARDGLQARKNGWATTCGTSTPGYANACHGSVAYSSACSCIGVTQWTTTAPTPTATVTVTKTPSITTSARSTSSAVGQTTAGSATSSTGRATTTTAGSTPLPTCLSAQPTFYLQAANNAQFDGMYADVTLDPNDDQGDNTYDIIFNSVQSSGTLFTIDALGELVDLTDNSIVAATDDPTTSGGIPVPLLFRATDQLMDDWIVPPTCSIADITSAQPTLACMASLGGTVFQICPAGNVVNEKNPTDGDGVSIGVTLNTDIGCTALTLNVLCVS</sequence>
<comment type="caution">
    <text evidence="3">The sequence shown here is derived from an EMBL/GenBank/DDBJ whole genome shotgun (WGS) entry which is preliminary data.</text>
</comment>
<evidence type="ECO:0000256" key="1">
    <source>
        <dbReference type="SAM" id="MobiDB-lite"/>
    </source>
</evidence>
<dbReference type="AlphaFoldDB" id="A0AA43U256"/>
<keyword evidence="2" id="KW-0732">Signal</keyword>
<evidence type="ECO:0000256" key="2">
    <source>
        <dbReference type="SAM" id="SignalP"/>
    </source>
</evidence>
<keyword evidence="4" id="KW-1185">Reference proteome</keyword>
<dbReference type="Proteomes" id="UP001161017">
    <property type="component" value="Unassembled WGS sequence"/>
</dbReference>
<accession>A0AA43U256</accession>
<name>A0AA43U256_9LECA</name>
<feature type="region of interest" description="Disordered" evidence="1">
    <location>
        <begin position="152"/>
        <end position="185"/>
    </location>
</feature>
<evidence type="ECO:0000313" key="4">
    <source>
        <dbReference type="Proteomes" id="UP001161017"/>
    </source>
</evidence>
<evidence type="ECO:0000313" key="3">
    <source>
        <dbReference type="EMBL" id="MDI1493217.1"/>
    </source>
</evidence>
<feature type="signal peptide" evidence="2">
    <location>
        <begin position="1"/>
        <end position="19"/>
    </location>
</feature>